<dbReference type="RefSeq" id="WP_038102958.1">
    <property type="nucleotide sequence ID" value="NZ_JFDP01000059.1"/>
</dbReference>
<dbReference type="EMBL" id="JFDP01000059">
    <property type="protein sequence ID" value="KEZ22768.1"/>
    <property type="molecule type" value="Genomic_DNA"/>
</dbReference>
<reference evidence="1 2" key="1">
    <citation type="submission" date="2014-02" db="EMBL/GenBank/DDBJ databases">
        <title>Genome sequence of Ureaplasma diversum strain 246.</title>
        <authorList>
            <person name="Sirand-Pugnet P."/>
            <person name="Breton M."/>
            <person name="Dordet-Frisoni E."/>
            <person name="Baranowski E."/>
            <person name="Barre A."/>
            <person name="Couture C."/>
            <person name="Dupuy V."/>
            <person name="Gaurivaud P."/>
            <person name="Jacob D."/>
            <person name="Lemaitre C."/>
            <person name="Manso-Silvan L."/>
            <person name="Nikolski M."/>
            <person name="Nouvel L.-X."/>
            <person name="Poumarat F."/>
            <person name="Tardy F."/>
            <person name="Thebault P."/>
            <person name="Theil S."/>
            <person name="Citti C."/>
            <person name="Thiaucourt F."/>
            <person name="Blanchard A."/>
        </authorList>
    </citation>
    <scope>NUCLEOTIDE SEQUENCE [LARGE SCALE GENOMIC DNA]</scope>
    <source>
        <strain evidence="1 2">NCTC 246</strain>
    </source>
</reference>
<dbReference type="Proteomes" id="UP000028537">
    <property type="component" value="Unassembled WGS sequence"/>
</dbReference>
<evidence type="ECO:0000313" key="1">
    <source>
        <dbReference type="EMBL" id="KEZ22768.1"/>
    </source>
</evidence>
<evidence type="ECO:0000313" key="2">
    <source>
        <dbReference type="Proteomes" id="UP000028537"/>
    </source>
</evidence>
<gene>
    <name evidence="1" type="ORF">UDIV_4720</name>
</gene>
<accession>A0A084EXS6</accession>
<organism evidence="1 2">
    <name type="scientific">Ureaplasma diversum NCTC 246</name>
    <dbReference type="NCBI Taxonomy" id="1188241"/>
    <lineage>
        <taxon>Bacteria</taxon>
        <taxon>Bacillati</taxon>
        <taxon>Mycoplasmatota</taxon>
        <taxon>Mycoplasmoidales</taxon>
        <taxon>Mycoplasmoidaceae</taxon>
        <taxon>Ureaplasma</taxon>
    </lineage>
</organism>
<proteinExistence type="predicted"/>
<dbReference type="AlphaFoldDB" id="A0A084EXS6"/>
<name>A0A084EXS6_9BACT</name>
<comment type="caution">
    <text evidence="1">The sequence shown here is derived from an EMBL/GenBank/DDBJ whole genome shotgun (WGS) entry which is preliminary data.</text>
</comment>
<keyword evidence="2" id="KW-1185">Reference proteome</keyword>
<sequence>MDNNKKQPTFQNTFERSKVDQTAVFDINDINDAKPLEEYTLEELRYTLEYESLDKKKRDTIKRLIKEIENA</sequence>
<protein>
    <submittedName>
        <fullName evidence="1">Uncharacterized protein</fullName>
    </submittedName>
</protein>